<feature type="transmembrane region" description="Helical" evidence="7">
    <location>
        <begin position="659"/>
        <end position="683"/>
    </location>
</feature>
<dbReference type="PROSITE" id="PS51379">
    <property type="entry name" value="4FE4S_FER_2"/>
    <property type="match status" value="2"/>
</dbReference>
<evidence type="ECO:0000256" key="5">
    <source>
        <dbReference type="ARBA" id="ARBA00023004"/>
    </source>
</evidence>
<name>A0A1H6FFX1_9GAMM</name>
<sequence length="713" mass="80712">MFKKLRQIPNAQKFRYALIVLSIGVFFSPWLFIPQLVGNDDLCGPLCLRRFYLYFPGMDLADLWQHIRVAFIGAGFLGIILVSTLFFGRIWCSYICPVGGLPELLSRMLNDRWKIEYRSLPQVPIRYGYFSVYLVLFPMLGVSACTLCNFMTVPRMFEAFSGEIRGFLYILSAIGLTNLGLFLLLGVFASKGRAYCQFLCPIGAIDALVNRVAAKFHFTRRIRVERNRCTGCNQCAKNCMCGAIKMVDKIAVVDQLSCMSCHECVDVCDWSAIDWRHNPIDKTPKRKKKGIDFHPQPTWISVHKHTPPSRLKINWQRVIFSIIMLTMLGFIIITEAIAAQRYPDPDGCQTCHALPNLAYRDKQGLLRNASIDNEHYYASLHGSVPCRDCHRKITQYPHDPKNGAVDCGASCHLEEPSDQKAYSHEDVIKEFQHSAHAQGWSKNLTAENRLEEVEQETSPSCRWCHNNSLYIEPDKITQFQHALDHHDQACGTCHQGIAWRDRIGGHILRRFIGARWSKAETNQVCQNCHGDIKKMQNLTRKDAQTGEEKKPSADFIHASQTYDMTLHGRLIAKDNAEGASCNDCHAPQGLHHNHLSAQNHQSSTHPNQLATSCGQSDCHAYANNPLNAGFLNTNLHDVKQLPVDFKLILSKDDYLNSNWFITLIIILPVLLLLIVGSLLWSILIGPWAKPKITAIVGGKRFLDVMLGNPRLKK</sequence>
<evidence type="ECO:0000256" key="3">
    <source>
        <dbReference type="ARBA" id="ARBA00022723"/>
    </source>
</evidence>
<dbReference type="GO" id="GO:0046872">
    <property type="term" value="F:metal ion binding"/>
    <property type="evidence" value="ECO:0007669"/>
    <property type="project" value="UniProtKB-KW"/>
</dbReference>
<evidence type="ECO:0000256" key="4">
    <source>
        <dbReference type="ARBA" id="ARBA00022982"/>
    </source>
</evidence>
<dbReference type="GO" id="GO:0051539">
    <property type="term" value="F:4 iron, 4 sulfur cluster binding"/>
    <property type="evidence" value="ECO:0007669"/>
    <property type="project" value="UniProtKB-KW"/>
</dbReference>
<dbReference type="InterPro" id="IPR036280">
    <property type="entry name" value="Multihaem_cyt_sf"/>
</dbReference>
<dbReference type="SUPFAM" id="SSF54862">
    <property type="entry name" value="4Fe-4S ferredoxins"/>
    <property type="match status" value="1"/>
</dbReference>
<evidence type="ECO:0000256" key="1">
    <source>
        <dbReference type="ARBA" id="ARBA00022448"/>
    </source>
</evidence>
<keyword evidence="1" id="KW-0813">Transport</keyword>
<accession>A0A1H6FFX1</accession>
<dbReference type="Pfam" id="PF12801">
    <property type="entry name" value="Fer4_5"/>
    <property type="match status" value="2"/>
</dbReference>
<keyword evidence="10" id="KW-1185">Reference proteome</keyword>
<protein>
    <submittedName>
        <fullName evidence="9">Putative electron transport protein YccM</fullName>
    </submittedName>
</protein>
<evidence type="ECO:0000313" key="10">
    <source>
        <dbReference type="Proteomes" id="UP000236724"/>
    </source>
</evidence>
<evidence type="ECO:0000256" key="6">
    <source>
        <dbReference type="ARBA" id="ARBA00023014"/>
    </source>
</evidence>
<feature type="transmembrane region" description="Helical" evidence="7">
    <location>
        <begin position="14"/>
        <end position="33"/>
    </location>
</feature>
<keyword evidence="7" id="KW-0812">Transmembrane</keyword>
<reference evidence="9 10" key="1">
    <citation type="submission" date="2016-10" db="EMBL/GenBank/DDBJ databases">
        <authorList>
            <person name="de Groot N.N."/>
        </authorList>
    </citation>
    <scope>NUCLEOTIDE SEQUENCE [LARGE SCALE GENOMIC DNA]</scope>
    <source>
        <strain evidence="9">MBHS1</strain>
    </source>
</reference>
<feature type="transmembrane region" description="Helical" evidence="7">
    <location>
        <begin position="67"/>
        <end position="87"/>
    </location>
</feature>
<dbReference type="AlphaFoldDB" id="A0A1H6FFX1"/>
<dbReference type="EMBL" id="FMSV02000542">
    <property type="protein sequence ID" value="SEH07935.1"/>
    <property type="molecule type" value="Genomic_DNA"/>
</dbReference>
<feature type="domain" description="4Fe-4S ferredoxin-type" evidence="8">
    <location>
        <begin position="251"/>
        <end position="278"/>
    </location>
</feature>
<keyword evidence="3" id="KW-0479">Metal-binding</keyword>
<dbReference type="OrthoDB" id="9806398at2"/>
<proteinExistence type="predicted"/>
<organism evidence="9 10">
    <name type="scientific">Candidatus Venteria ishoeyi</name>
    <dbReference type="NCBI Taxonomy" id="1899563"/>
    <lineage>
        <taxon>Bacteria</taxon>
        <taxon>Pseudomonadati</taxon>
        <taxon>Pseudomonadota</taxon>
        <taxon>Gammaproteobacteria</taxon>
        <taxon>Thiotrichales</taxon>
        <taxon>Thiotrichaceae</taxon>
        <taxon>Venteria</taxon>
    </lineage>
</organism>
<dbReference type="InterPro" id="IPR051684">
    <property type="entry name" value="Electron_Trans/Redox"/>
</dbReference>
<dbReference type="RefSeq" id="WP_103921529.1">
    <property type="nucleotide sequence ID" value="NZ_FMSV02000542.1"/>
</dbReference>
<evidence type="ECO:0000259" key="8">
    <source>
        <dbReference type="PROSITE" id="PS51379"/>
    </source>
</evidence>
<keyword evidence="6" id="KW-0411">Iron-sulfur</keyword>
<dbReference type="GO" id="GO:0005886">
    <property type="term" value="C:plasma membrane"/>
    <property type="evidence" value="ECO:0007669"/>
    <property type="project" value="TreeGrafter"/>
</dbReference>
<keyword evidence="5" id="KW-0408">Iron</keyword>
<dbReference type="SUPFAM" id="SSF48695">
    <property type="entry name" value="Multiheme cytochromes"/>
    <property type="match status" value="1"/>
</dbReference>
<feature type="transmembrane region" description="Helical" evidence="7">
    <location>
        <begin position="167"/>
        <end position="189"/>
    </location>
</feature>
<evidence type="ECO:0000256" key="2">
    <source>
        <dbReference type="ARBA" id="ARBA00022485"/>
    </source>
</evidence>
<evidence type="ECO:0000256" key="7">
    <source>
        <dbReference type="SAM" id="Phobius"/>
    </source>
</evidence>
<dbReference type="PANTHER" id="PTHR30176">
    <property type="entry name" value="FERREDOXIN-TYPE PROTEIN NAPH"/>
    <property type="match status" value="1"/>
</dbReference>
<dbReference type="PANTHER" id="PTHR30176:SF3">
    <property type="entry name" value="FERREDOXIN-TYPE PROTEIN NAPH"/>
    <property type="match status" value="1"/>
</dbReference>
<keyword evidence="4" id="KW-0249">Electron transport</keyword>
<keyword evidence="7" id="KW-1133">Transmembrane helix</keyword>
<dbReference type="InterPro" id="IPR017896">
    <property type="entry name" value="4Fe4S_Fe-S-bd"/>
</dbReference>
<keyword evidence="2" id="KW-0004">4Fe-4S</keyword>
<feature type="transmembrane region" description="Helical" evidence="7">
    <location>
        <begin position="127"/>
        <end position="152"/>
    </location>
</feature>
<feature type="transmembrane region" description="Helical" evidence="7">
    <location>
        <begin position="318"/>
        <end position="339"/>
    </location>
</feature>
<keyword evidence="7" id="KW-0472">Membrane</keyword>
<feature type="domain" description="4Fe-4S ferredoxin-type" evidence="8">
    <location>
        <begin position="220"/>
        <end position="249"/>
    </location>
</feature>
<evidence type="ECO:0000313" key="9">
    <source>
        <dbReference type="EMBL" id="SEH07935.1"/>
    </source>
</evidence>
<dbReference type="Gene3D" id="3.30.70.20">
    <property type="match status" value="1"/>
</dbReference>
<gene>
    <name evidence="9" type="primary">yccM_2</name>
    <name evidence="9" type="ORF">MBHS_03822</name>
</gene>
<dbReference type="Proteomes" id="UP000236724">
    <property type="component" value="Unassembled WGS sequence"/>
</dbReference>